<dbReference type="PANTHER" id="PTHR42085">
    <property type="entry name" value="F-BOX DOMAIN-CONTAINING PROTEIN"/>
    <property type="match status" value="1"/>
</dbReference>
<accession>A0AAD9MG37</accession>
<evidence type="ECO:0000313" key="4">
    <source>
        <dbReference type="Proteomes" id="UP001217918"/>
    </source>
</evidence>
<sequence>MPRRPTTKASRTARAAAAPKPVVSSTPASEAEFEQQDEVSSIPIALLSLANSSLLTPAKPKKTCFPFLHLPSELRIKVYSYHFADTNRVIDLERDNYKNIHKKLSLLRTCRTIYSEAAYFFYSTRCFRLFPIYNVKTKKPILTRLKPRQRACLSTIELRLGPHWGSPPRSWLVNQALGLHECVNVRKLTVLVECDPSNNIFNGFRRSDGFYEAFCRSLLKDVMKEMPWLDRIYFDAWPSVKRTGPMMRGLLQTAISQGKEIGWGPECGWTGLEGEDEDDGVEYSHETPGSHMLDGAGVDVAVLA</sequence>
<feature type="region of interest" description="Disordered" evidence="1">
    <location>
        <begin position="1"/>
        <end position="30"/>
    </location>
</feature>
<gene>
    <name evidence="3" type="ORF">P8C59_005978</name>
</gene>
<dbReference type="AlphaFoldDB" id="A0AAD9MG37"/>
<feature type="domain" description="DUF7730" evidence="2">
    <location>
        <begin position="88"/>
        <end position="159"/>
    </location>
</feature>
<dbReference type="InterPro" id="IPR038883">
    <property type="entry name" value="AN11006-like"/>
</dbReference>
<reference evidence="3" key="1">
    <citation type="journal article" date="2023" name="Mol. Plant Microbe Interact.">
        <title>Elucidating the Obligate Nature and Biological Capacity of an Invasive Fungal Corn Pathogen.</title>
        <authorList>
            <person name="MacCready J.S."/>
            <person name="Roggenkamp E.M."/>
            <person name="Gdanetz K."/>
            <person name="Chilvers M.I."/>
        </authorList>
    </citation>
    <scope>NUCLEOTIDE SEQUENCE</scope>
    <source>
        <strain evidence="3">PM02</strain>
    </source>
</reference>
<dbReference type="InterPro" id="IPR056632">
    <property type="entry name" value="DUF7730"/>
</dbReference>
<dbReference type="Proteomes" id="UP001217918">
    <property type="component" value="Unassembled WGS sequence"/>
</dbReference>
<keyword evidence="4" id="KW-1185">Reference proteome</keyword>
<dbReference type="PANTHER" id="PTHR42085:SF2">
    <property type="entry name" value="F-BOX DOMAIN-CONTAINING PROTEIN"/>
    <property type="match status" value="1"/>
</dbReference>
<dbReference type="EMBL" id="JAQQPM010000005">
    <property type="protein sequence ID" value="KAK2071566.1"/>
    <property type="molecule type" value="Genomic_DNA"/>
</dbReference>
<proteinExistence type="predicted"/>
<protein>
    <recommendedName>
        <fullName evidence="2">DUF7730 domain-containing protein</fullName>
    </recommendedName>
</protein>
<organism evidence="3 4">
    <name type="scientific">Phyllachora maydis</name>
    <dbReference type="NCBI Taxonomy" id="1825666"/>
    <lineage>
        <taxon>Eukaryota</taxon>
        <taxon>Fungi</taxon>
        <taxon>Dikarya</taxon>
        <taxon>Ascomycota</taxon>
        <taxon>Pezizomycotina</taxon>
        <taxon>Sordariomycetes</taxon>
        <taxon>Sordariomycetidae</taxon>
        <taxon>Phyllachorales</taxon>
        <taxon>Phyllachoraceae</taxon>
        <taxon>Phyllachora</taxon>
    </lineage>
</organism>
<feature type="compositionally biased region" description="Low complexity" evidence="1">
    <location>
        <begin position="7"/>
        <end position="29"/>
    </location>
</feature>
<dbReference type="Pfam" id="PF24864">
    <property type="entry name" value="DUF7730"/>
    <property type="match status" value="1"/>
</dbReference>
<evidence type="ECO:0000256" key="1">
    <source>
        <dbReference type="SAM" id="MobiDB-lite"/>
    </source>
</evidence>
<comment type="caution">
    <text evidence="3">The sequence shown here is derived from an EMBL/GenBank/DDBJ whole genome shotgun (WGS) entry which is preliminary data.</text>
</comment>
<name>A0AAD9MG37_9PEZI</name>
<evidence type="ECO:0000259" key="2">
    <source>
        <dbReference type="Pfam" id="PF24864"/>
    </source>
</evidence>
<evidence type="ECO:0000313" key="3">
    <source>
        <dbReference type="EMBL" id="KAK2071566.1"/>
    </source>
</evidence>